<dbReference type="PANTHER" id="PTHR43289">
    <property type="entry name" value="MITOGEN-ACTIVATED PROTEIN KINASE KINASE KINASE 20-RELATED"/>
    <property type="match status" value="1"/>
</dbReference>
<keyword evidence="2" id="KW-0547">Nucleotide-binding</keyword>
<name>A0A4D6GUI3_HALS9</name>
<evidence type="ECO:0000313" key="7">
    <source>
        <dbReference type="EMBL" id="QCC44776.1"/>
    </source>
</evidence>
<dbReference type="InterPro" id="IPR011009">
    <property type="entry name" value="Kinase-like_dom_sf"/>
</dbReference>
<dbReference type="Proteomes" id="UP000323075">
    <property type="component" value="Unassembled WGS sequence"/>
</dbReference>
<keyword evidence="4" id="KW-0067">ATP-binding</keyword>
<evidence type="ECO:0000259" key="6">
    <source>
        <dbReference type="PROSITE" id="PS50011"/>
    </source>
</evidence>
<reference evidence="8 10" key="2">
    <citation type="submission" date="2019-07" db="EMBL/GenBank/DDBJ databases">
        <title>Genomic Encyclopedia of Archaeal and Bacterial Type Strains, Phase II (KMG-II): from individual species to whole genera.</title>
        <authorList>
            <person name="Goeker M."/>
        </authorList>
    </citation>
    <scope>NUCLEOTIDE SEQUENCE [LARGE SCALE GENOMIC DNA]</scope>
    <source>
        <strain evidence="8 10">DSM 3754</strain>
    </source>
</reference>
<evidence type="ECO:0000313" key="9">
    <source>
        <dbReference type="Proteomes" id="UP000296216"/>
    </source>
</evidence>
<protein>
    <submittedName>
        <fullName evidence="7">ARM/HEAT repeat protein / protein kinase domain protein</fullName>
    </submittedName>
    <submittedName>
        <fullName evidence="8">Serine/threonine protein kinase</fullName>
    </submittedName>
</protein>
<dbReference type="Gene3D" id="1.25.10.10">
    <property type="entry name" value="Leucine-rich Repeat Variant"/>
    <property type="match status" value="1"/>
</dbReference>
<dbReference type="EMBL" id="VRYN01000009">
    <property type="protein sequence ID" value="TYO74956.1"/>
    <property type="molecule type" value="Genomic_DNA"/>
</dbReference>
<dbReference type="InterPro" id="IPR016024">
    <property type="entry name" value="ARM-type_fold"/>
</dbReference>
<keyword evidence="3 7" id="KW-0418">Kinase</keyword>
<proteinExistence type="predicted"/>
<dbReference type="EMBL" id="CP038631">
    <property type="protein sequence ID" value="QCC44776.1"/>
    <property type="molecule type" value="Genomic_DNA"/>
</dbReference>
<dbReference type="InterPro" id="IPR000719">
    <property type="entry name" value="Prot_kinase_dom"/>
</dbReference>
<evidence type="ECO:0000256" key="5">
    <source>
        <dbReference type="SAM" id="MobiDB-lite"/>
    </source>
</evidence>
<dbReference type="SUPFAM" id="SSF56112">
    <property type="entry name" value="Protein kinase-like (PK-like)"/>
    <property type="match status" value="1"/>
</dbReference>
<sequence>MSPQRHDVDPGAVAHHRGAVDTDDVAELAERLHSADADERSGAAWRLVEAAGTEPTAVRAHLEAIVARADDEDVWVRRGVTWVIAELAERQPDALSMKFSELVALTDADDELVRQNGAVAVAGVTKRYPERATAGLSTLASLTHDADPLLARYAEDAVAEVAAEIAARAEDAGYPMLVRTTAEYAALLPDDLTVVTTDDSEDGPPDPVSVSFGADAPVAVDAADRGDESAAPGHPPAEVPDAPSVGVSQADLTPGLELRETVLTTDFRATITDDTLEHGLVTLRRLNAATANGTDSRVVEAFQRALKRWAAVDEYPHIERVLGTGDTWIATRYDGAETLARRGPPATLSEAQWVVDRVTRAVSYAHARGVVHGGLHPGAVRFVETSVGAWDAPVVADWGFAHAASGHHSPPIPAGFAAPEHHDPASYGRFDQSTDVFGLGALAYFLVTGVSPRGGDGVVPAAQQNPALPERVDSLFERSLATSKQARFETVLDFQAAFDECVADLPGAWPA</sequence>
<dbReference type="SUPFAM" id="SSF48371">
    <property type="entry name" value="ARM repeat"/>
    <property type="match status" value="1"/>
</dbReference>
<evidence type="ECO:0000256" key="3">
    <source>
        <dbReference type="ARBA" id="ARBA00022777"/>
    </source>
</evidence>
<dbReference type="InterPro" id="IPR011989">
    <property type="entry name" value="ARM-like"/>
</dbReference>
<feature type="region of interest" description="Disordered" evidence="5">
    <location>
        <begin position="223"/>
        <end position="249"/>
    </location>
</feature>
<dbReference type="GO" id="GO:0004674">
    <property type="term" value="F:protein serine/threonine kinase activity"/>
    <property type="evidence" value="ECO:0007669"/>
    <property type="project" value="UniProtKB-KW"/>
</dbReference>
<dbReference type="PROSITE" id="PS50011">
    <property type="entry name" value="PROTEIN_KINASE_DOM"/>
    <property type="match status" value="1"/>
</dbReference>
<evidence type="ECO:0000256" key="4">
    <source>
        <dbReference type="ARBA" id="ARBA00022840"/>
    </source>
</evidence>
<dbReference type="RefSeq" id="WP_229373415.1">
    <property type="nucleotide sequence ID" value="NZ_VRYN01000009.1"/>
</dbReference>
<dbReference type="PANTHER" id="PTHR43289:SF6">
    <property type="entry name" value="SERINE_THREONINE-PROTEIN KINASE NEKL-3"/>
    <property type="match status" value="1"/>
</dbReference>
<dbReference type="GO" id="GO:0005524">
    <property type="term" value="F:ATP binding"/>
    <property type="evidence" value="ECO:0007669"/>
    <property type="project" value="UniProtKB-KW"/>
</dbReference>
<keyword evidence="1" id="KW-0808">Transferase</keyword>
<dbReference type="Proteomes" id="UP000296216">
    <property type="component" value="Chromosome"/>
</dbReference>
<feature type="domain" description="Protein kinase" evidence="6">
    <location>
        <begin position="256"/>
        <end position="511"/>
    </location>
</feature>
<dbReference type="SMART" id="SM00220">
    <property type="entry name" value="S_TKc"/>
    <property type="match status" value="1"/>
</dbReference>
<dbReference type="GeneID" id="62884327"/>
<dbReference type="AlphaFoldDB" id="A0A4D6GUI3"/>
<evidence type="ECO:0000313" key="10">
    <source>
        <dbReference type="Proteomes" id="UP000323075"/>
    </source>
</evidence>
<organism evidence="7 9">
    <name type="scientific">Halobacterium salinarum (strain ATCC 33171 / DSM 3754 / JCM 8978 / NBRC 102687 / NCIMB 764 / 91-R6)</name>
    <dbReference type="NCBI Taxonomy" id="2597657"/>
    <lineage>
        <taxon>Archaea</taxon>
        <taxon>Methanobacteriati</taxon>
        <taxon>Methanobacteriota</taxon>
        <taxon>Stenosarchaea group</taxon>
        <taxon>Halobacteria</taxon>
        <taxon>Halobacteriales</taxon>
        <taxon>Halobacteriaceae</taxon>
        <taxon>Halobacterium</taxon>
    </lineage>
</organism>
<dbReference type="Gene3D" id="1.10.510.10">
    <property type="entry name" value="Transferase(Phosphotransferase) domain 1"/>
    <property type="match status" value="1"/>
</dbReference>
<gene>
    <name evidence="8" type="ORF">APQ99_02198</name>
    <name evidence="7" type="ORF">HBSAL_05525</name>
</gene>
<keyword evidence="8" id="KW-0723">Serine/threonine-protein kinase</keyword>
<reference evidence="7" key="3">
    <citation type="journal article" name="MicrobiologyOpen">
        <title>Whole-genome comparison between the type strain of Halobacterium salinarum (DSM 3754(T)) and the laboratory strains R1 and NRC-1.</title>
        <authorList>
            <person name="Pfeiffer F."/>
            <person name="Losensky G."/>
            <person name="Marchfelder A."/>
            <person name="Habermann B."/>
            <person name="Dyall-Smith M."/>
        </authorList>
    </citation>
    <scope>NUCLEOTIDE SEQUENCE</scope>
    <source>
        <strain evidence="7">91-R6</strain>
    </source>
</reference>
<accession>A0A4D6GUI3</accession>
<feature type="region of interest" description="Disordered" evidence="5">
    <location>
        <begin position="1"/>
        <end position="20"/>
    </location>
</feature>
<reference evidence="7 9" key="1">
    <citation type="journal article" date="2019" name="Microbiol. Resour. Announc.">
        <title>The Genome Sequence of the Halobacterium salinarum Type Strain Is Closely Related to That of Laboratory Strains NRC-1 and R1.</title>
        <authorList>
            <person name="Pfeiffer F."/>
            <person name="Marchfelder A."/>
            <person name="Habermann B."/>
            <person name="Dyall-Smith M.L."/>
        </authorList>
    </citation>
    <scope>NUCLEOTIDE SEQUENCE [LARGE SCALE GENOMIC DNA]</scope>
    <source>
        <strain evidence="7">91-R6</strain>
        <strain evidence="9">ATCC 33171 / DSM 3754 / JCM 8978 / NBRC 102687 / NCIMB 764 / 91-R6</strain>
    </source>
</reference>
<evidence type="ECO:0000256" key="2">
    <source>
        <dbReference type="ARBA" id="ARBA00022741"/>
    </source>
</evidence>
<evidence type="ECO:0000256" key="1">
    <source>
        <dbReference type="ARBA" id="ARBA00022679"/>
    </source>
</evidence>
<evidence type="ECO:0000313" key="8">
    <source>
        <dbReference type="EMBL" id="TYO74956.1"/>
    </source>
</evidence>